<accession>A0A1R2BPZ3</accession>
<reference evidence="1 2" key="1">
    <citation type="submission" date="2016-11" db="EMBL/GenBank/DDBJ databases">
        <title>The macronuclear genome of Stentor coeruleus: a giant cell with tiny introns.</title>
        <authorList>
            <person name="Slabodnick M."/>
            <person name="Ruby J.G."/>
            <person name="Reiff S.B."/>
            <person name="Swart E.C."/>
            <person name="Gosai S."/>
            <person name="Prabakaran S."/>
            <person name="Witkowska E."/>
            <person name="Larue G.E."/>
            <person name="Fisher S."/>
            <person name="Freeman R.M."/>
            <person name="Gunawardena J."/>
            <person name="Chu W."/>
            <person name="Stover N.A."/>
            <person name="Gregory B.D."/>
            <person name="Nowacki M."/>
            <person name="Derisi J."/>
            <person name="Roy S.W."/>
            <person name="Marshall W.F."/>
            <person name="Sood P."/>
        </authorList>
    </citation>
    <scope>NUCLEOTIDE SEQUENCE [LARGE SCALE GENOMIC DNA]</scope>
    <source>
        <strain evidence="1">WM001</strain>
    </source>
</reference>
<protein>
    <submittedName>
        <fullName evidence="1">Uncharacterized protein</fullName>
    </submittedName>
</protein>
<dbReference type="EMBL" id="MPUH01000501">
    <property type="protein sequence ID" value="OMJ78831.1"/>
    <property type="molecule type" value="Genomic_DNA"/>
</dbReference>
<gene>
    <name evidence="1" type="ORF">SteCoe_21275</name>
</gene>
<dbReference type="AlphaFoldDB" id="A0A1R2BPZ3"/>
<dbReference type="Proteomes" id="UP000187209">
    <property type="component" value="Unassembled WGS sequence"/>
</dbReference>
<keyword evidence="2" id="KW-1185">Reference proteome</keyword>
<proteinExistence type="predicted"/>
<dbReference type="OrthoDB" id="325222at2759"/>
<organism evidence="1 2">
    <name type="scientific">Stentor coeruleus</name>
    <dbReference type="NCBI Taxonomy" id="5963"/>
    <lineage>
        <taxon>Eukaryota</taxon>
        <taxon>Sar</taxon>
        <taxon>Alveolata</taxon>
        <taxon>Ciliophora</taxon>
        <taxon>Postciliodesmatophora</taxon>
        <taxon>Heterotrichea</taxon>
        <taxon>Heterotrichida</taxon>
        <taxon>Stentoridae</taxon>
        <taxon>Stentor</taxon>
    </lineage>
</organism>
<sequence length="178" mass="20397">MGSDWSWPCGERGKIKYKAQVFRTQSFSRPEIVQQIKICSFQVVSIATIFLNRELKRSSLGYHPLTISNNPNIKEESLIVYRKTNNIQRNNDVSGYGYVSSFSFIGMHLDGWKEMLSIDLHNSIETNQTFLGIVGSSGNYYLGFFKPNSLPIQVKNTENENISIFTIEDISKSFLFFL</sequence>
<evidence type="ECO:0000313" key="2">
    <source>
        <dbReference type="Proteomes" id="UP000187209"/>
    </source>
</evidence>
<evidence type="ECO:0000313" key="1">
    <source>
        <dbReference type="EMBL" id="OMJ78831.1"/>
    </source>
</evidence>
<comment type="caution">
    <text evidence="1">The sequence shown here is derived from an EMBL/GenBank/DDBJ whole genome shotgun (WGS) entry which is preliminary data.</text>
</comment>
<name>A0A1R2BPZ3_9CILI</name>